<reference evidence="11" key="1">
    <citation type="submission" date="2025-08" db="UniProtKB">
        <authorList>
            <consortium name="RefSeq"/>
        </authorList>
    </citation>
    <scope>IDENTIFICATION</scope>
</reference>
<protein>
    <recommendedName>
        <fullName evidence="2">protein-tyrosine-phosphatase</fullName>
        <ecNumber evidence="2">3.1.3.48</ecNumber>
    </recommendedName>
</protein>
<dbReference type="PROSITE" id="PS50055">
    <property type="entry name" value="TYR_PHOSPHATASE_PTP"/>
    <property type="match status" value="2"/>
</dbReference>
<keyword evidence="10" id="KW-1185">Reference proteome</keyword>
<feature type="domain" description="F5/8 type C" evidence="7">
    <location>
        <begin position="28"/>
        <end position="173"/>
    </location>
</feature>
<evidence type="ECO:0000313" key="11">
    <source>
        <dbReference type="RefSeq" id="XP_065670303.1"/>
    </source>
</evidence>
<feature type="domain" description="Tyrosine specific protein phosphatases" evidence="9">
    <location>
        <begin position="1383"/>
        <end position="1458"/>
    </location>
</feature>
<dbReference type="InterPro" id="IPR000387">
    <property type="entry name" value="Tyr_Pase_dom"/>
</dbReference>
<dbReference type="SMART" id="SM00231">
    <property type="entry name" value="FA58C"/>
    <property type="match status" value="1"/>
</dbReference>
<sequence length="1478" mass="169115">MPYRQMQMVKVLILILLHITAEIVSENCTNRTPLGMRNGFIKANQLTASSIWSNLKTYNPNLARLNNKECWCPNEYGLSSWYQVQFEKVTTVNGIALQGDGNTPKNYIKKFSLNYSLTENGDFVDGQIFDGVNNHKEVVYRWFLYPINALRIRIFPLVLGVDHACLRIELFGCLTNPLEEIGMESQIILDSQIFLSANSDGGVSQARMYSGSGDFYSNHDKELYIQIDMKHMMSISGVAIKGSDTEKNNKNIVLSYLVFLGTRDNLDKELVGEYPGSSKLGYSPVLSILNTTKVGSQIKIVRKAKSNTDTSYMAVEVYGKRLSCGDVFIPALAEMSSKVNFTIMDAYIDSPFTWCALSNDSKPYIIIELNQVFAVSGINVQGDSNSDSWVTEYQVSYGIVKYKMKNDTNLYIGSKGRIFPYTINWFPSLYLAKYIKVMPKSWNNNCCMRIHVRGCTKSLDAPAQLNISDESKKLVLIWKKPDSPVPILKYKINLQSLKPYNSSFFFFNTTETVNTNIIIEIDFHAVIFNISVDAVYEEDYSIKGESKQHYSKPFSPPAPTYNVLKYFDNYTEIFECQFYSVSDINGPVSFYEIFIAYENISSLNMDTLILKDQSTADSLNLSYFLAAKFSSNNFTSSSLKFYEGSETVNSLNARLSTLRKLFLYIRAVINMKDNLFSNLTYYGNASMLTIDRKTLPKNILKWDKRHGHIITLVEGPSNTKIYEVVVMKINMSTIIKNATSTYKDFKVYETADYNEPYIAASFNASMYEKYSNFVLGNDEVFSTKEFQDNQTYVNGKLVAGQTYTLFQRIILNDDQIHTSPWFPEFTASTIDSSSLVEKMKASYYSYLFALVAIPIFVVILIAFLIKRRKKVDEDSLAMSKKMDNISNQKSFQNQDFAPKETECYGNLNTIQKWPPVTVKEFINFYLDAKTKDCTELIAQFESVPANKIYTHIEASKYPKKNRYANILPYDHSLVKLVPDFSNNENTYINANYIHSYSKKFTYIATQAPNNETIVDFWRMIFHEKPKAIVMLTNLVENGKTKCAQYWPESNEEYGGLNVCVTKTENFADYIIRYISLNFKEVDHHFIQMQFTSWPDNGCPEYPTMLLNFCHRFRCLVPYSDKSLTVVHCSAGVGRTGTFITVDEMLRLINTVQKVDIFNYFEAIRQNRMQMIQTKEQYIFVYDAIYEAVTCGQTGISISNFPTTLNKLLKKDSSTGKTLIEEELKILKSIAPVQESCCFKTALLNENLKKNRYLQILPGEDALVSSEPYLNAVFVDGYKRKKAFIATQCPLQTTVTEFWDVLKKLNVSTIVYLTSHCEQKGKSYYKFYPSDCDLKLNGITVKLTAEEKLESIIKRNLSVSTESETIMCMLEFSFWSENCLPSFDLILQLISEVTKSQQSLGNDIIAVVCNNGVSRSGTFISCINAIEQSQIEELVDVFQVVRRAQLSQPQFVQNLLQYEFVYKLVKHYLETFSTYSNFK</sequence>
<dbReference type="InterPro" id="IPR029021">
    <property type="entry name" value="Prot-tyrosine_phosphatase-like"/>
</dbReference>
<dbReference type="SMART" id="SM00194">
    <property type="entry name" value="PTPc"/>
    <property type="match status" value="2"/>
</dbReference>
<comment type="similarity">
    <text evidence="1">Belongs to the protein-tyrosine phosphatase family.</text>
</comment>
<dbReference type="EC" id="3.1.3.48" evidence="2"/>
<accession>A0ABM4D7L4</accession>
<feature type="domain" description="Tyrosine specific protein phosphatases" evidence="9">
    <location>
        <begin position="1106"/>
        <end position="1178"/>
    </location>
</feature>
<dbReference type="SUPFAM" id="SSF49785">
    <property type="entry name" value="Galactose-binding domain-like"/>
    <property type="match status" value="3"/>
</dbReference>
<dbReference type="PROSITE" id="PS01286">
    <property type="entry name" value="FA58C_2"/>
    <property type="match status" value="1"/>
</dbReference>
<dbReference type="Proteomes" id="UP001652625">
    <property type="component" value="Chromosome 12"/>
</dbReference>
<dbReference type="SUPFAM" id="SSF52799">
    <property type="entry name" value="(Phosphotyrosine protein) phosphatases II"/>
    <property type="match status" value="2"/>
</dbReference>
<keyword evidence="5" id="KW-0812">Transmembrane</keyword>
<dbReference type="PANTHER" id="PTHR19134:SF562">
    <property type="entry name" value="PROTEIN-TYROSINE-PHOSPHATASE"/>
    <property type="match status" value="1"/>
</dbReference>
<gene>
    <name evidence="11" type="primary">LOC136088947</name>
</gene>
<evidence type="ECO:0000259" key="9">
    <source>
        <dbReference type="PROSITE" id="PS50056"/>
    </source>
</evidence>
<feature type="signal peptide" evidence="6">
    <location>
        <begin position="1"/>
        <end position="25"/>
    </location>
</feature>
<evidence type="ECO:0000256" key="4">
    <source>
        <dbReference type="ARBA" id="ARBA00022912"/>
    </source>
</evidence>
<evidence type="ECO:0000256" key="3">
    <source>
        <dbReference type="ARBA" id="ARBA00022801"/>
    </source>
</evidence>
<evidence type="ECO:0000256" key="6">
    <source>
        <dbReference type="SAM" id="SignalP"/>
    </source>
</evidence>
<organism evidence="10 11">
    <name type="scientific">Hydra vulgaris</name>
    <name type="common">Hydra</name>
    <name type="synonym">Hydra attenuata</name>
    <dbReference type="NCBI Taxonomy" id="6087"/>
    <lineage>
        <taxon>Eukaryota</taxon>
        <taxon>Metazoa</taxon>
        <taxon>Cnidaria</taxon>
        <taxon>Hydrozoa</taxon>
        <taxon>Hydroidolina</taxon>
        <taxon>Anthoathecata</taxon>
        <taxon>Aplanulata</taxon>
        <taxon>Hydridae</taxon>
        <taxon>Hydra</taxon>
    </lineage>
</organism>
<dbReference type="PANTHER" id="PTHR19134">
    <property type="entry name" value="RECEPTOR-TYPE TYROSINE-PROTEIN PHOSPHATASE"/>
    <property type="match status" value="1"/>
</dbReference>
<dbReference type="Pfam" id="PF00754">
    <property type="entry name" value="F5_F8_type_C"/>
    <property type="match status" value="2"/>
</dbReference>
<dbReference type="InterPro" id="IPR016130">
    <property type="entry name" value="Tyr_Pase_AS"/>
</dbReference>
<dbReference type="Gene3D" id="2.60.120.260">
    <property type="entry name" value="Galactose-binding domain-like"/>
    <property type="match status" value="3"/>
</dbReference>
<evidence type="ECO:0000313" key="10">
    <source>
        <dbReference type="Proteomes" id="UP001652625"/>
    </source>
</evidence>
<evidence type="ECO:0000259" key="7">
    <source>
        <dbReference type="PROSITE" id="PS50022"/>
    </source>
</evidence>
<dbReference type="InterPro" id="IPR003595">
    <property type="entry name" value="Tyr_Pase_cat"/>
</dbReference>
<dbReference type="Gene3D" id="3.90.190.10">
    <property type="entry name" value="Protein tyrosine phosphatase superfamily"/>
    <property type="match status" value="2"/>
</dbReference>
<dbReference type="CDD" id="cd00057">
    <property type="entry name" value="FA58C"/>
    <property type="match status" value="1"/>
</dbReference>
<keyword evidence="4" id="KW-0904">Protein phosphatase</keyword>
<dbReference type="SMART" id="SM00404">
    <property type="entry name" value="PTPc_motif"/>
    <property type="match status" value="2"/>
</dbReference>
<dbReference type="InterPro" id="IPR000242">
    <property type="entry name" value="PTP_cat"/>
</dbReference>
<dbReference type="PROSITE" id="PS50022">
    <property type="entry name" value="FA58C_3"/>
    <property type="match status" value="3"/>
</dbReference>
<dbReference type="PRINTS" id="PR00700">
    <property type="entry name" value="PRTYPHPHTASE"/>
</dbReference>
<feature type="domain" description="Tyrosine-protein phosphatase" evidence="8">
    <location>
        <begin position="1219"/>
        <end position="1467"/>
    </location>
</feature>
<feature type="chain" id="PRO_5045629350" description="protein-tyrosine-phosphatase" evidence="6">
    <location>
        <begin position="26"/>
        <end position="1478"/>
    </location>
</feature>
<dbReference type="InterPro" id="IPR050348">
    <property type="entry name" value="Protein-Tyr_Phosphatase"/>
</dbReference>
<evidence type="ECO:0000259" key="8">
    <source>
        <dbReference type="PROSITE" id="PS50055"/>
    </source>
</evidence>
<feature type="domain" description="F5/8 type C" evidence="7">
    <location>
        <begin position="175"/>
        <end position="320"/>
    </location>
</feature>
<evidence type="ECO:0000256" key="1">
    <source>
        <dbReference type="ARBA" id="ARBA00009580"/>
    </source>
</evidence>
<proteinExistence type="inferred from homology"/>
<keyword evidence="5" id="KW-0472">Membrane</keyword>
<feature type="domain" description="Tyrosine-protein phosphatase" evidence="8">
    <location>
        <begin position="959"/>
        <end position="1187"/>
    </location>
</feature>
<dbReference type="InterPro" id="IPR000421">
    <property type="entry name" value="FA58C"/>
</dbReference>
<dbReference type="Pfam" id="PF00102">
    <property type="entry name" value="Y_phosphatase"/>
    <property type="match status" value="2"/>
</dbReference>
<evidence type="ECO:0000256" key="5">
    <source>
        <dbReference type="SAM" id="Phobius"/>
    </source>
</evidence>
<keyword evidence="3" id="KW-0378">Hydrolase</keyword>
<dbReference type="InterPro" id="IPR008979">
    <property type="entry name" value="Galactose-bd-like_sf"/>
</dbReference>
<name>A0ABM4D7L4_HYDVU</name>
<keyword evidence="6" id="KW-0732">Signal</keyword>
<evidence type="ECO:0000256" key="2">
    <source>
        <dbReference type="ARBA" id="ARBA00013064"/>
    </source>
</evidence>
<feature type="domain" description="F5/8 type C" evidence="7">
    <location>
        <begin position="354"/>
        <end position="455"/>
    </location>
</feature>
<feature type="transmembrane region" description="Helical" evidence="5">
    <location>
        <begin position="843"/>
        <end position="865"/>
    </location>
</feature>
<dbReference type="RefSeq" id="XP_065670303.1">
    <property type="nucleotide sequence ID" value="XM_065814231.1"/>
</dbReference>
<dbReference type="PROSITE" id="PS00383">
    <property type="entry name" value="TYR_PHOSPHATASE_1"/>
    <property type="match status" value="1"/>
</dbReference>
<dbReference type="GeneID" id="136088947"/>
<keyword evidence="5" id="KW-1133">Transmembrane helix</keyword>
<dbReference type="PROSITE" id="PS50056">
    <property type="entry name" value="TYR_PHOSPHATASE_2"/>
    <property type="match status" value="2"/>
</dbReference>